<sequence>MTPSIFSQTNSTSEWALCSALGKDAALSSLQNHWSTFYTRDDLVAIKKAGLTAIRIPLGYWAVDLLDYEPYVSGQYPYLVRAIQWANELGLKAMIDLHGVPGSQNGWEESGIVGGIEFPANQTNSDRSLKVLQNLTTEFTKSEYGGVVTNIELMNEPIFANTPLQAFYTAGAKVVGPAASQGINVTIHDAFYNPPTWKNYDPNNPSATSPAPHITLDTHQFWAFPPLDTLGKEAILDRICEFGQTIKGNNSGIPPTLVGEFSLSTGYTANSTSNTEQDQDKRTWFRQAFEAQNAAYAPNAPGQPSIGWYFWAWKTEYDIDAWSYRRGVADGYIPSNVSDPTTYIFPILENGCINPNTSYSAPKTLPPFNGDSTNQGSSSSSSATSSGSPSATSSGAGAGTASSTAKSAAGALAVPGLSLVGLAVAAVAML</sequence>
<dbReference type="GO" id="GO:0071555">
    <property type="term" value="P:cell wall organization"/>
    <property type="evidence" value="ECO:0007669"/>
    <property type="project" value="UniProtKB-KW"/>
</dbReference>
<dbReference type="InterPro" id="IPR017853">
    <property type="entry name" value="GH"/>
</dbReference>
<evidence type="ECO:0000256" key="3">
    <source>
        <dbReference type="ARBA" id="ARBA00023295"/>
    </source>
</evidence>
<gene>
    <name evidence="8" type="ORF">LTR62_001339</name>
</gene>
<reference evidence="8" key="1">
    <citation type="submission" date="2023-08" db="EMBL/GenBank/DDBJ databases">
        <title>Black Yeasts Isolated from many extreme environments.</title>
        <authorList>
            <person name="Coleine C."/>
            <person name="Stajich J.E."/>
            <person name="Selbmann L."/>
        </authorList>
    </citation>
    <scope>NUCLEOTIDE SEQUENCE</scope>
    <source>
        <strain evidence="8">CCFEE 5401</strain>
    </source>
</reference>
<dbReference type="EMBL" id="JAVRRL010000125">
    <property type="protein sequence ID" value="KAK5107359.1"/>
    <property type="molecule type" value="Genomic_DNA"/>
</dbReference>
<evidence type="ECO:0000256" key="5">
    <source>
        <dbReference type="RuleBase" id="RU361153"/>
    </source>
</evidence>
<dbReference type="GO" id="GO:0005576">
    <property type="term" value="C:extracellular region"/>
    <property type="evidence" value="ECO:0007669"/>
    <property type="project" value="TreeGrafter"/>
</dbReference>
<comment type="similarity">
    <text evidence="1 5">Belongs to the glycosyl hydrolase 5 (cellulase A) family.</text>
</comment>
<evidence type="ECO:0000256" key="1">
    <source>
        <dbReference type="ARBA" id="ARBA00005641"/>
    </source>
</evidence>
<evidence type="ECO:0000313" key="9">
    <source>
        <dbReference type="Proteomes" id="UP001310890"/>
    </source>
</evidence>
<keyword evidence="2 5" id="KW-0378">Hydrolase</keyword>
<protein>
    <recommendedName>
        <fullName evidence="7">Glycoside hydrolase family 5 domain-containing protein</fullName>
    </recommendedName>
</protein>
<feature type="region of interest" description="Disordered" evidence="6">
    <location>
        <begin position="363"/>
        <end position="399"/>
    </location>
</feature>
<dbReference type="PANTHER" id="PTHR31297:SF42">
    <property type="entry name" value="GLYCOSIDE HYDROLASE FAMILY 5 DOMAIN-CONTAINING PROTEIN"/>
    <property type="match status" value="1"/>
</dbReference>
<accession>A0AAN7TB74</accession>
<dbReference type="InterPro" id="IPR050386">
    <property type="entry name" value="Glycosyl_hydrolase_5"/>
</dbReference>
<dbReference type="PANTHER" id="PTHR31297">
    <property type="entry name" value="GLUCAN ENDO-1,6-BETA-GLUCOSIDASE B"/>
    <property type="match status" value="1"/>
</dbReference>
<dbReference type="Proteomes" id="UP001310890">
    <property type="component" value="Unassembled WGS sequence"/>
</dbReference>
<dbReference type="AlphaFoldDB" id="A0AAN7TB74"/>
<dbReference type="GO" id="GO:0008422">
    <property type="term" value="F:beta-glucosidase activity"/>
    <property type="evidence" value="ECO:0007669"/>
    <property type="project" value="TreeGrafter"/>
</dbReference>
<evidence type="ECO:0000256" key="6">
    <source>
        <dbReference type="SAM" id="MobiDB-lite"/>
    </source>
</evidence>
<comment type="caution">
    <text evidence="8">The sequence shown here is derived from an EMBL/GenBank/DDBJ whole genome shotgun (WGS) entry which is preliminary data.</text>
</comment>
<dbReference type="GO" id="GO:0009251">
    <property type="term" value="P:glucan catabolic process"/>
    <property type="evidence" value="ECO:0007669"/>
    <property type="project" value="TreeGrafter"/>
</dbReference>
<dbReference type="InterPro" id="IPR001547">
    <property type="entry name" value="Glyco_hydro_5"/>
</dbReference>
<dbReference type="GO" id="GO:0009986">
    <property type="term" value="C:cell surface"/>
    <property type="evidence" value="ECO:0007669"/>
    <property type="project" value="TreeGrafter"/>
</dbReference>
<keyword evidence="3 5" id="KW-0326">Glycosidase</keyword>
<dbReference type="SUPFAM" id="SSF51445">
    <property type="entry name" value="(Trans)glycosidases"/>
    <property type="match status" value="1"/>
</dbReference>
<evidence type="ECO:0000313" key="8">
    <source>
        <dbReference type="EMBL" id="KAK5107359.1"/>
    </source>
</evidence>
<keyword evidence="4" id="KW-0961">Cell wall biogenesis/degradation</keyword>
<dbReference type="Gene3D" id="3.20.20.80">
    <property type="entry name" value="Glycosidases"/>
    <property type="match status" value="1"/>
</dbReference>
<evidence type="ECO:0000256" key="4">
    <source>
        <dbReference type="ARBA" id="ARBA00023316"/>
    </source>
</evidence>
<name>A0AAN7TB74_9PEZI</name>
<feature type="compositionally biased region" description="Low complexity" evidence="6">
    <location>
        <begin position="376"/>
        <end position="399"/>
    </location>
</feature>
<feature type="domain" description="Glycoside hydrolase family 5" evidence="7">
    <location>
        <begin position="20"/>
        <end position="314"/>
    </location>
</feature>
<evidence type="ECO:0000256" key="2">
    <source>
        <dbReference type="ARBA" id="ARBA00022801"/>
    </source>
</evidence>
<dbReference type="Pfam" id="PF00150">
    <property type="entry name" value="Cellulase"/>
    <property type="match status" value="1"/>
</dbReference>
<organism evidence="8 9">
    <name type="scientific">Meristemomyces frigidus</name>
    <dbReference type="NCBI Taxonomy" id="1508187"/>
    <lineage>
        <taxon>Eukaryota</taxon>
        <taxon>Fungi</taxon>
        <taxon>Dikarya</taxon>
        <taxon>Ascomycota</taxon>
        <taxon>Pezizomycotina</taxon>
        <taxon>Dothideomycetes</taxon>
        <taxon>Dothideomycetidae</taxon>
        <taxon>Mycosphaerellales</taxon>
        <taxon>Teratosphaeriaceae</taxon>
        <taxon>Meristemomyces</taxon>
    </lineage>
</organism>
<proteinExistence type="inferred from homology"/>
<evidence type="ECO:0000259" key="7">
    <source>
        <dbReference type="Pfam" id="PF00150"/>
    </source>
</evidence>